<dbReference type="Proteomes" id="UP000442469">
    <property type="component" value="Unassembled WGS sequence"/>
</dbReference>
<evidence type="ECO:0008006" key="5">
    <source>
        <dbReference type="Google" id="ProtNLM"/>
    </source>
</evidence>
<dbReference type="OrthoDB" id="2066200at2"/>
<dbReference type="STRING" id="44252.DJ90_2475"/>
<dbReference type="EMBL" id="JMQA01000012">
    <property type="protein sequence ID" value="KFN11310.1"/>
    <property type="molecule type" value="Genomic_DNA"/>
</dbReference>
<evidence type="ECO:0000313" key="2">
    <source>
        <dbReference type="EMBL" id="MUG25629.1"/>
    </source>
</evidence>
<evidence type="ECO:0000313" key="4">
    <source>
        <dbReference type="Proteomes" id="UP000442469"/>
    </source>
</evidence>
<organism evidence="1 3">
    <name type="scientific">Paenibacillus macerans</name>
    <name type="common">Bacillus macerans</name>
    <dbReference type="NCBI Taxonomy" id="44252"/>
    <lineage>
        <taxon>Bacteria</taxon>
        <taxon>Bacillati</taxon>
        <taxon>Bacillota</taxon>
        <taxon>Bacilli</taxon>
        <taxon>Bacillales</taxon>
        <taxon>Paenibacillaceae</taxon>
        <taxon>Paenibacillus</taxon>
    </lineage>
</organism>
<dbReference type="GeneID" id="77012114"/>
<protein>
    <recommendedName>
        <fullName evidence="5">PspA/IM30 family protein</fullName>
    </recommendedName>
</protein>
<dbReference type="RefSeq" id="WP_051985327.1">
    <property type="nucleotide sequence ID" value="NZ_CP086393.1"/>
</dbReference>
<evidence type="ECO:0000313" key="1">
    <source>
        <dbReference type="EMBL" id="KFN11310.1"/>
    </source>
</evidence>
<dbReference type="EMBL" id="WNZZ01000028">
    <property type="protein sequence ID" value="MUG25629.1"/>
    <property type="molecule type" value="Genomic_DNA"/>
</dbReference>
<gene>
    <name evidence="1" type="ORF">DJ90_2475</name>
    <name evidence="2" type="ORF">GNQ08_25030</name>
</gene>
<dbReference type="HOGENOM" id="CLU_2424143_0_0_9"/>
<dbReference type="PATRIC" id="fig|44252.3.peg.831"/>
<dbReference type="AlphaFoldDB" id="A0A090ZM23"/>
<name>A0A090ZM23_PAEMA</name>
<dbReference type="Proteomes" id="UP000029278">
    <property type="component" value="Unassembled WGS sequence"/>
</dbReference>
<comment type="caution">
    <text evidence="1">The sequence shown here is derived from an EMBL/GenBank/DDBJ whole genome shotgun (WGS) entry which is preliminary data.</text>
</comment>
<evidence type="ECO:0000313" key="3">
    <source>
        <dbReference type="Proteomes" id="UP000029278"/>
    </source>
</evidence>
<proteinExistence type="predicted"/>
<sequence length="91" mass="10117">MDFFDKLKAGVAEAGSKAKTVVEVNRLKMQNNTLQGQIDQQYQEMGKRVFEAAQGGNWPLGKEAFTQNMERILKLKAEIDGNLAQIASLSE</sequence>
<reference evidence="2 4" key="2">
    <citation type="submission" date="2019-11" db="EMBL/GenBank/DDBJ databases">
        <title>Draft genome sequences of five Paenibacillus species of dairy origin.</title>
        <authorList>
            <person name="Olajide A.M."/>
            <person name="Chen S."/>
            <person name="Lapointe G."/>
        </authorList>
    </citation>
    <scope>NUCLEOTIDE SEQUENCE [LARGE SCALE GENOMIC DNA]</scope>
    <source>
        <strain evidence="2 4">3CT49</strain>
    </source>
</reference>
<reference evidence="1 3" key="1">
    <citation type="submission" date="2014-04" db="EMBL/GenBank/DDBJ databases">
        <authorList>
            <person name="Bishop-Lilly K.A."/>
            <person name="Broomall S.M."/>
            <person name="Chain P.S."/>
            <person name="Chertkov O."/>
            <person name="Coyne S.R."/>
            <person name="Daligault H.E."/>
            <person name="Davenport K.W."/>
            <person name="Erkkila T."/>
            <person name="Frey K.G."/>
            <person name="Gibbons H.S."/>
            <person name="Gu W."/>
            <person name="Jaissle J."/>
            <person name="Johnson S.L."/>
            <person name="Koroleva G.I."/>
            <person name="Ladner J.T."/>
            <person name="Lo C.-C."/>
            <person name="Minogue T.D."/>
            <person name="Munk C."/>
            <person name="Palacios G.F."/>
            <person name="Redden C.L."/>
            <person name="Rosenzweig C.N."/>
            <person name="Scholz M.B."/>
            <person name="Teshima H."/>
            <person name="Xu Y."/>
        </authorList>
    </citation>
    <scope>NUCLEOTIDE SEQUENCE [LARGE SCALE GENOMIC DNA]</scope>
    <source>
        <strain evidence="1 3">8244</strain>
    </source>
</reference>
<keyword evidence="3" id="KW-1185">Reference proteome</keyword>
<accession>A0A090ZM23</accession>